<reference evidence="2 3" key="1">
    <citation type="submission" date="2021-08" db="EMBL/GenBank/DDBJ databases">
        <title>Draft Genome Sequence of Phanerochaete sordida strain YK-624.</title>
        <authorList>
            <person name="Mori T."/>
            <person name="Dohra H."/>
            <person name="Suzuki T."/>
            <person name="Kawagishi H."/>
            <person name="Hirai H."/>
        </authorList>
    </citation>
    <scope>NUCLEOTIDE SEQUENCE [LARGE SCALE GENOMIC DNA]</scope>
    <source>
        <strain evidence="2 3">YK-624</strain>
    </source>
</reference>
<evidence type="ECO:0000313" key="2">
    <source>
        <dbReference type="EMBL" id="GJE96168.1"/>
    </source>
</evidence>
<evidence type="ECO:0000256" key="1">
    <source>
        <dbReference type="SAM" id="MobiDB-lite"/>
    </source>
</evidence>
<feature type="region of interest" description="Disordered" evidence="1">
    <location>
        <begin position="1"/>
        <end position="57"/>
    </location>
</feature>
<proteinExistence type="predicted"/>
<name>A0A9P3GHQ0_9APHY</name>
<dbReference type="EMBL" id="BPQB01000056">
    <property type="protein sequence ID" value="GJE96168.1"/>
    <property type="molecule type" value="Genomic_DNA"/>
</dbReference>
<evidence type="ECO:0000313" key="3">
    <source>
        <dbReference type="Proteomes" id="UP000703269"/>
    </source>
</evidence>
<accession>A0A9P3GHQ0</accession>
<sequence length="80" mass="8861">MMPRSSCDRIKKLSPSRGVCGGNPIRRGITREKEWEAQSVADATQMHRGSAIGPSIMGVTDTTMQRDFMSAKHAKRVEVE</sequence>
<feature type="compositionally biased region" description="Basic and acidic residues" evidence="1">
    <location>
        <begin position="1"/>
        <end position="11"/>
    </location>
</feature>
<gene>
    <name evidence="2" type="ORF">PsYK624_123610</name>
</gene>
<dbReference type="Proteomes" id="UP000703269">
    <property type="component" value="Unassembled WGS sequence"/>
</dbReference>
<protein>
    <submittedName>
        <fullName evidence="2">Uncharacterized protein</fullName>
    </submittedName>
</protein>
<organism evidence="2 3">
    <name type="scientific">Phanerochaete sordida</name>
    <dbReference type="NCBI Taxonomy" id="48140"/>
    <lineage>
        <taxon>Eukaryota</taxon>
        <taxon>Fungi</taxon>
        <taxon>Dikarya</taxon>
        <taxon>Basidiomycota</taxon>
        <taxon>Agaricomycotina</taxon>
        <taxon>Agaricomycetes</taxon>
        <taxon>Polyporales</taxon>
        <taxon>Phanerochaetaceae</taxon>
        <taxon>Phanerochaete</taxon>
    </lineage>
</organism>
<keyword evidence="3" id="KW-1185">Reference proteome</keyword>
<comment type="caution">
    <text evidence="2">The sequence shown here is derived from an EMBL/GenBank/DDBJ whole genome shotgun (WGS) entry which is preliminary data.</text>
</comment>
<dbReference type="AlphaFoldDB" id="A0A9P3GHQ0"/>